<dbReference type="EMBL" id="JAGHKO010000001">
    <property type="protein sequence ID" value="MBO9199925.1"/>
    <property type="molecule type" value="Genomic_DNA"/>
</dbReference>
<dbReference type="Gene3D" id="3.10.450.360">
    <property type="match status" value="1"/>
</dbReference>
<comment type="caution">
    <text evidence="2">The sequence shown here is derived from an EMBL/GenBank/DDBJ whole genome shotgun (WGS) entry which is preliminary data.</text>
</comment>
<sequence length="168" mass="19573">MKKLIMATSLAVVALTGCAYSQQTTHSLAAANVNDYKSKDHYLNDINVRAMRHFVDRFGDVTDVAWHRSNNSFVAVFSSDSIQHRVIYTQRGDLSYIMKYYEENRMPRNIRAQVKSTYYDYKIYVIQEIEVPGHPDVYIVNLQGDTEWKKVRLCQGEMEVMEEFKKGK</sequence>
<keyword evidence="3" id="KW-1185">Reference proteome</keyword>
<organism evidence="2 3">
    <name type="scientific">Niastella soli</name>
    <dbReference type="NCBI Taxonomy" id="2821487"/>
    <lineage>
        <taxon>Bacteria</taxon>
        <taxon>Pseudomonadati</taxon>
        <taxon>Bacteroidota</taxon>
        <taxon>Chitinophagia</taxon>
        <taxon>Chitinophagales</taxon>
        <taxon>Chitinophagaceae</taxon>
        <taxon>Niastella</taxon>
    </lineage>
</organism>
<dbReference type="RefSeq" id="WP_209137978.1">
    <property type="nucleotide sequence ID" value="NZ_JAGHKO010000001.1"/>
</dbReference>
<gene>
    <name evidence="2" type="ORF">J7I42_06590</name>
</gene>
<keyword evidence="1" id="KW-0732">Signal</keyword>
<reference evidence="2 3" key="1">
    <citation type="submission" date="2021-03" db="EMBL/GenBank/DDBJ databases">
        <title>Assistant Professor.</title>
        <authorList>
            <person name="Huq M.A."/>
        </authorList>
    </citation>
    <scope>NUCLEOTIDE SEQUENCE [LARGE SCALE GENOMIC DNA]</scope>
    <source>
        <strain evidence="2 3">MAH-29</strain>
    </source>
</reference>
<proteinExistence type="predicted"/>
<dbReference type="PROSITE" id="PS51257">
    <property type="entry name" value="PROKAR_LIPOPROTEIN"/>
    <property type="match status" value="1"/>
</dbReference>
<dbReference type="Proteomes" id="UP000677244">
    <property type="component" value="Unassembled WGS sequence"/>
</dbReference>
<dbReference type="SUPFAM" id="SSF160574">
    <property type="entry name" value="BT0923-like"/>
    <property type="match status" value="1"/>
</dbReference>
<evidence type="ECO:0000256" key="1">
    <source>
        <dbReference type="SAM" id="SignalP"/>
    </source>
</evidence>
<protein>
    <recommendedName>
        <fullName evidence="4">Beta-lactamase-inhibitor-like PepSY-like domain-containing protein</fullName>
    </recommendedName>
</protein>
<feature type="chain" id="PRO_5046819795" description="Beta-lactamase-inhibitor-like PepSY-like domain-containing protein" evidence="1">
    <location>
        <begin position="22"/>
        <end position="168"/>
    </location>
</feature>
<name>A0ABS3YPZ6_9BACT</name>
<evidence type="ECO:0000313" key="2">
    <source>
        <dbReference type="EMBL" id="MBO9199925.1"/>
    </source>
</evidence>
<feature type="signal peptide" evidence="1">
    <location>
        <begin position="1"/>
        <end position="21"/>
    </location>
</feature>
<evidence type="ECO:0000313" key="3">
    <source>
        <dbReference type="Proteomes" id="UP000677244"/>
    </source>
</evidence>
<evidence type="ECO:0008006" key="4">
    <source>
        <dbReference type="Google" id="ProtNLM"/>
    </source>
</evidence>
<accession>A0ABS3YPZ6</accession>